<evidence type="ECO:0000313" key="3">
    <source>
        <dbReference type="Proteomes" id="UP000481087"/>
    </source>
</evidence>
<reference evidence="2 3" key="1">
    <citation type="submission" date="2019-12" db="EMBL/GenBank/DDBJ databases">
        <title>Paenibacillus sp. nov. sp. isolated from soil.</title>
        <authorList>
            <person name="Kim J."/>
            <person name="Jeong S.E."/>
            <person name="Jung H.S."/>
            <person name="Jeon C.O."/>
        </authorList>
    </citation>
    <scope>NUCLEOTIDE SEQUENCE [LARGE SCALE GENOMIC DNA]</scope>
    <source>
        <strain evidence="2 3">5J-6</strain>
    </source>
</reference>
<evidence type="ECO:0000313" key="2">
    <source>
        <dbReference type="EMBL" id="MZQ84041.1"/>
    </source>
</evidence>
<accession>A0A6L8V379</accession>
<sequence length="238" mass="26645">MANVWNKTIGPGGKWSGVIGKGKLIRFTAQEAGANVSIQLFHARDLTERYNMPDTLKAQYTAHLTRGHVLMSDNGRVLASIVEDSIGWHDPLSGYTSRAATDAKYGATHYQELRNEWLRSGQENFAVELVRNGLSMRDMMPVLNLFSKVFCDEQGDMHFSLTHCPAGATVTLRTELDTLLVLSNTPNPLDPRTTYPSVPVNIEVLQADPIGVDDFCVNYRSENRRAFENTWEYHALLS</sequence>
<dbReference type="PANTHER" id="PTHR31527:SF0">
    <property type="entry name" value="RE64534P"/>
    <property type="match status" value="1"/>
</dbReference>
<dbReference type="EMBL" id="WTUZ01000020">
    <property type="protein sequence ID" value="MZQ84041.1"/>
    <property type="molecule type" value="Genomic_DNA"/>
</dbReference>
<dbReference type="NCBIfam" id="TIGR03425">
    <property type="entry name" value="urea_degr_2"/>
    <property type="match status" value="1"/>
</dbReference>
<protein>
    <submittedName>
        <fullName evidence="2">DUF1989 domain-containing protein</fullName>
    </submittedName>
</protein>
<dbReference type="InterPro" id="IPR017792">
    <property type="entry name" value="UAAP1"/>
</dbReference>
<dbReference type="Pfam" id="PF09347">
    <property type="entry name" value="DUF1989"/>
    <property type="match status" value="1"/>
</dbReference>
<comment type="caution">
    <text evidence="2">The sequence shown here is derived from an EMBL/GenBank/DDBJ whole genome shotgun (WGS) entry which is preliminary data.</text>
</comment>
<gene>
    <name evidence="2" type="ORF">GQF01_18155</name>
</gene>
<dbReference type="PANTHER" id="PTHR31527">
    <property type="entry name" value="RE64534P"/>
    <property type="match status" value="1"/>
</dbReference>
<feature type="domain" description="DUF1989" evidence="1">
    <location>
        <begin position="8"/>
        <end position="179"/>
    </location>
</feature>
<dbReference type="AlphaFoldDB" id="A0A6L8V379"/>
<name>A0A6L8V379_9BACL</name>
<evidence type="ECO:0000259" key="1">
    <source>
        <dbReference type="Pfam" id="PF09347"/>
    </source>
</evidence>
<proteinExistence type="predicted"/>
<dbReference type="RefSeq" id="WP_161408140.1">
    <property type="nucleotide sequence ID" value="NZ_WTUZ01000020.1"/>
</dbReference>
<keyword evidence="3" id="KW-1185">Reference proteome</keyword>
<dbReference type="InterPro" id="IPR018959">
    <property type="entry name" value="DUF1989"/>
</dbReference>
<dbReference type="Proteomes" id="UP000481087">
    <property type="component" value="Unassembled WGS sequence"/>
</dbReference>
<organism evidence="2 3">
    <name type="scientific">Paenibacillus silvestris</name>
    <dbReference type="NCBI Taxonomy" id="2606219"/>
    <lineage>
        <taxon>Bacteria</taxon>
        <taxon>Bacillati</taxon>
        <taxon>Bacillota</taxon>
        <taxon>Bacilli</taxon>
        <taxon>Bacillales</taxon>
        <taxon>Paenibacillaceae</taxon>
        <taxon>Paenibacillus</taxon>
    </lineage>
</organism>